<reference evidence="1 2" key="1">
    <citation type="submission" date="2016-03" db="EMBL/GenBank/DDBJ databases">
        <authorList>
            <person name="Sant'Anna F.H."/>
            <person name="Ambrosini A."/>
            <person name="Souza R."/>
            <person name="Bach E."/>
            <person name="Fernandes G."/>
            <person name="Balsanelli E."/>
            <person name="Baura V.A."/>
            <person name="Souza E.M."/>
            <person name="Passaglia L."/>
        </authorList>
    </citation>
    <scope>NUCLEOTIDE SEQUENCE [LARGE SCALE GENOMIC DNA]</scope>
    <source>
        <strain evidence="1 2">P26E</strain>
    </source>
</reference>
<proteinExistence type="predicted"/>
<evidence type="ECO:0000313" key="1">
    <source>
        <dbReference type="EMBL" id="OKP86904.1"/>
    </source>
</evidence>
<comment type="caution">
    <text evidence="1">The sequence shown here is derived from an EMBL/GenBank/DDBJ whole genome shotgun (WGS) entry which is preliminary data.</text>
</comment>
<sequence>MLEKNRLGAALRVYFRPEFKNGPHCESKLRRTHTEWEKRLSQETESSMHGAWLMLVKIQTVHTQALRINLLKLRCLA</sequence>
<dbReference type="EMBL" id="LVWI01000037">
    <property type="protein sequence ID" value="OKP86904.1"/>
    <property type="molecule type" value="Genomic_DNA"/>
</dbReference>
<organism evidence="1 2">
    <name type="scientific">Paenibacillus helianthi</name>
    <dbReference type="NCBI Taxonomy" id="1349432"/>
    <lineage>
        <taxon>Bacteria</taxon>
        <taxon>Bacillati</taxon>
        <taxon>Bacillota</taxon>
        <taxon>Bacilli</taxon>
        <taxon>Bacillales</taxon>
        <taxon>Paenibacillaceae</taxon>
        <taxon>Paenibacillus</taxon>
    </lineage>
</organism>
<accession>A0ABX3ES28</accession>
<keyword evidence="2" id="KW-1185">Reference proteome</keyword>
<name>A0ABX3ES28_9BACL</name>
<evidence type="ECO:0000313" key="2">
    <source>
        <dbReference type="Proteomes" id="UP000186058"/>
    </source>
</evidence>
<dbReference type="Proteomes" id="UP000186058">
    <property type="component" value="Unassembled WGS sequence"/>
</dbReference>
<protein>
    <submittedName>
        <fullName evidence="1">Uncharacterized protein</fullName>
    </submittedName>
</protein>
<gene>
    <name evidence="1" type="ORF">A3844_12990</name>
</gene>